<gene>
    <name evidence="4" type="ORF">ODALV1_LOCUS22835</name>
</gene>
<keyword evidence="5" id="KW-1185">Reference proteome</keyword>
<dbReference type="EMBL" id="CAXLJM020000076">
    <property type="protein sequence ID" value="CAL8129074.1"/>
    <property type="molecule type" value="Genomic_DNA"/>
</dbReference>
<name>A0ABP1RJ69_9HEXA</name>
<dbReference type="SMART" id="SM00343">
    <property type="entry name" value="ZnF_C2HC"/>
    <property type="match status" value="2"/>
</dbReference>
<dbReference type="Gene3D" id="4.10.60.10">
    <property type="entry name" value="Zinc finger, CCHC-type"/>
    <property type="match status" value="1"/>
</dbReference>
<dbReference type="SUPFAM" id="SSF57756">
    <property type="entry name" value="Retrovirus zinc finger-like domains"/>
    <property type="match status" value="1"/>
</dbReference>
<accession>A0ABP1RJ69</accession>
<dbReference type="PROSITE" id="PS50158">
    <property type="entry name" value="ZF_CCHC"/>
    <property type="match status" value="1"/>
</dbReference>
<feature type="domain" description="CCHC-type" evidence="3">
    <location>
        <begin position="147"/>
        <end position="162"/>
    </location>
</feature>
<dbReference type="InterPro" id="IPR001878">
    <property type="entry name" value="Znf_CCHC"/>
</dbReference>
<evidence type="ECO:0000313" key="5">
    <source>
        <dbReference type="Proteomes" id="UP001642540"/>
    </source>
</evidence>
<evidence type="ECO:0000313" key="4">
    <source>
        <dbReference type="EMBL" id="CAL8129074.1"/>
    </source>
</evidence>
<keyword evidence="1" id="KW-0862">Zinc</keyword>
<evidence type="ECO:0000256" key="1">
    <source>
        <dbReference type="PROSITE-ProRule" id="PRU00047"/>
    </source>
</evidence>
<feature type="region of interest" description="Disordered" evidence="2">
    <location>
        <begin position="160"/>
        <end position="179"/>
    </location>
</feature>
<keyword evidence="1" id="KW-0863">Zinc-finger</keyword>
<comment type="caution">
    <text evidence="4">The sequence shown here is derived from an EMBL/GenBank/DDBJ whole genome shotgun (WGS) entry which is preliminary data.</text>
</comment>
<evidence type="ECO:0000259" key="3">
    <source>
        <dbReference type="PROSITE" id="PS50158"/>
    </source>
</evidence>
<dbReference type="InterPro" id="IPR036875">
    <property type="entry name" value="Znf_CCHC_sf"/>
</dbReference>
<evidence type="ECO:0000256" key="2">
    <source>
        <dbReference type="SAM" id="MobiDB-lite"/>
    </source>
</evidence>
<organism evidence="4 5">
    <name type="scientific">Orchesella dallaii</name>
    <dbReference type="NCBI Taxonomy" id="48710"/>
    <lineage>
        <taxon>Eukaryota</taxon>
        <taxon>Metazoa</taxon>
        <taxon>Ecdysozoa</taxon>
        <taxon>Arthropoda</taxon>
        <taxon>Hexapoda</taxon>
        <taxon>Collembola</taxon>
        <taxon>Entomobryomorpha</taxon>
        <taxon>Entomobryoidea</taxon>
        <taxon>Orchesellidae</taxon>
        <taxon>Orchesellinae</taxon>
        <taxon>Orchesella</taxon>
    </lineage>
</organism>
<feature type="region of interest" description="Disordered" evidence="2">
    <location>
        <begin position="265"/>
        <end position="291"/>
    </location>
</feature>
<protein>
    <recommendedName>
        <fullName evidence="3">CCHC-type domain-containing protein</fullName>
    </recommendedName>
</protein>
<keyword evidence="1" id="KW-0479">Metal-binding</keyword>
<reference evidence="4 5" key="1">
    <citation type="submission" date="2024-08" db="EMBL/GenBank/DDBJ databases">
        <authorList>
            <person name="Cucini C."/>
            <person name="Frati F."/>
        </authorList>
    </citation>
    <scope>NUCLEOTIDE SEQUENCE [LARGE SCALE GENOMIC DNA]</scope>
</reference>
<dbReference type="Proteomes" id="UP001642540">
    <property type="component" value="Unassembled WGS sequence"/>
</dbReference>
<proteinExistence type="predicted"/>
<sequence length="291" mass="32953">MLAINMSDNMRYARDLFLNQHHYNHHYLNTDSWFKAPGLRCKEVVQLAQAQEAADASTALIRGQPQPSAPTPTDPVHKTSNHRSHQQQQQTPKKWGNKRNNNSQQQQQPNPPNLSGNRNNQNSIFNCSHCGSNLHSGNKCTFKDSTCFKCQKKGHLASVCRSSGTNNKRNNSSANNQVGVNDNHYVDLAHMREILRNKQLEQEKQYNQRAKQREFKQDAVVWVQTFSKGEEKWSLGTISSRSGPVTYIVQVGNRLISRHADQIREAHQRDKGTLATASTSTAFQPPPQDSE</sequence>
<feature type="region of interest" description="Disordered" evidence="2">
    <location>
        <begin position="56"/>
        <end position="120"/>
    </location>
</feature>
<feature type="compositionally biased region" description="Low complexity" evidence="2">
    <location>
        <begin position="166"/>
        <end position="176"/>
    </location>
</feature>